<gene>
    <name evidence="1" type="ORF">E6W99_14520</name>
</gene>
<protein>
    <submittedName>
        <fullName evidence="1">Uncharacterized protein</fullName>
    </submittedName>
</protein>
<name>A0A4S4C0D0_9BACI</name>
<organism evidence="1 2">
    <name type="scientific">Metabacillus sediminilitoris</name>
    <dbReference type="NCBI Taxonomy" id="2567941"/>
    <lineage>
        <taxon>Bacteria</taxon>
        <taxon>Bacillati</taxon>
        <taxon>Bacillota</taxon>
        <taxon>Bacilli</taxon>
        <taxon>Bacillales</taxon>
        <taxon>Bacillaceae</taxon>
        <taxon>Metabacillus</taxon>
    </lineage>
</organism>
<dbReference type="Proteomes" id="UP000310334">
    <property type="component" value="Unassembled WGS sequence"/>
</dbReference>
<reference evidence="1" key="1">
    <citation type="submission" date="2019-04" db="EMBL/GenBank/DDBJ databases">
        <title>Bacillus sediminilitoris sp. nov., isolated from a tidal flat sediment on the East China Sea.</title>
        <authorList>
            <person name="Wei Y."/>
            <person name="Mao H."/>
            <person name="Fang J."/>
        </authorList>
    </citation>
    <scope>NUCLEOTIDE SEQUENCE [LARGE SCALE GENOMIC DNA]</scope>
    <source>
        <strain evidence="1">DSL-17</strain>
    </source>
</reference>
<dbReference type="AlphaFoldDB" id="A0A4S4C0D0"/>
<sequence length="154" mass="16500">MAIFRTGPFLVPSQTQNGSPINTVVVMLTNQTQRTLNAVFKINQVALNPQPLPPSGSPITVLHPPQRVRLQPNQAKSFAVPIDEQSETISITQSNPGSTALIVTVRGDVAGNGRGIIASVTGGFAAPGESLTISEPTMQIRHDEFVKVPIRKRK</sequence>
<accession>A0A4S4C0D0</accession>
<dbReference type="RefSeq" id="WP_136355088.1">
    <property type="nucleotide sequence ID" value="NZ_CP046266.1"/>
</dbReference>
<evidence type="ECO:0000313" key="2">
    <source>
        <dbReference type="Proteomes" id="UP000310334"/>
    </source>
</evidence>
<dbReference type="EMBL" id="SSNT01000010">
    <property type="protein sequence ID" value="THF78932.1"/>
    <property type="molecule type" value="Genomic_DNA"/>
</dbReference>
<dbReference type="OrthoDB" id="2974780at2"/>
<proteinExistence type="predicted"/>
<comment type="caution">
    <text evidence="1">The sequence shown here is derived from an EMBL/GenBank/DDBJ whole genome shotgun (WGS) entry which is preliminary data.</text>
</comment>
<evidence type="ECO:0000313" key="1">
    <source>
        <dbReference type="EMBL" id="THF78932.1"/>
    </source>
</evidence>
<keyword evidence="2" id="KW-1185">Reference proteome</keyword>